<dbReference type="Pfam" id="PF13499">
    <property type="entry name" value="EF-hand_7"/>
    <property type="match status" value="1"/>
</dbReference>
<dbReference type="InterPro" id="IPR011992">
    <property type="entry name" value="EF-hand-dom_pair"/>
</dbReference>
<dbReference type="GO" id="GO:0005509">
    <property type="term" value="F:calcium ion binding"/>
    <property type="evidence" value="ECO:0007669"/>
    <property type="project" value="UniProtKB-UniRule"/>
</dbReference>
<dbReference type="CDD" id="cd00051">
    <property type="entry name" value="EFh"/>
    <property type="match status" value="1"/>
</dbReference>
<sequence length="146" mass="17045">MNWNTILHDLVFDLFDEKRYGVIEFDEFIHSLNFFHPCAPIEDKVDFAFRLYDLRETGFIEREDVKQMVIAILLEFELKLSDDIVEAIIDKTFVDADADGDGKIDKDEWKAFALRNPTLLRNMTLPCLKDIATAFPSFVFNTEVED</sequence>
<dbReference type="Gene3D" id="1.10.238.10">
    <property type="entry name" value="EF-hand"/>
    <property type="match status" value="1"/>
</dbReference>
<comment type="caution">
    <text evidence="6">The sequence shown here is derived from an EMBL/GenBank/DDBJ whole genome shotgun (WGS) entry which is preliminary data.</text>
</comment>
<dbReference type="PANTHER" id="PTHR23056:SF26">
    <property type="entry name" value="CALCINEURIN B-LIKE PROTEIN 10"/>
    <property type="match status" value="1"/>
</dbReference>
<dbReference type="PROSITE" id="PS00018">
    <property type="entry name" value="EF_HAND_1"/>
    <property type="match status" value="1"/>
</dbReference>
<dbReference type="GO" id="GO:0019900">
    <property type="term" value="F:kinase binding"/>
    <property type="evidence" value="ECO:0007669"/>
    <property type="project" value="UniProtKB-UniRule"/>
</dbReference>
<comment type="subunit">
    <text evidence="4">Homodimer. Interacts with CIPK.</text>
</comment>
<accession>A0ABC8R6F2</accession>
<dbReference type="SMART" id="SM00054">
    <property type="entry name" value="EFh"/>
    <property type="match status" value="2"/>
</dbReference>
<dbReference type="GO" id="GO:0019722">
    <property type="term" value="P:calcium-mediated signaling"/>
    <property type="evidence" value="ECO:0007669"/>
    <property type="project" value="UniProtKB-UniRule"/>
</dbReference>
<comment type="function">
    <text evidence="4">Acts as a calcium sensor. CBL proteins interact with CIPK serine-threonine protein kinases. Binding of a CBL protein to the regulatory NAF domain of a CIPK protein lead to the activation of the kinase in a calcium-dependent manner.</text>
</comment>
<name>A0ABC8R6F2_9AQUA</name>
<organism evidence="6 7">
    <name type="scientific">Ilex paraguariensis</name>
    <name type="common">yerba mate</name>
    <dbReference type="NCBI Taxonomy" id="185542"/>
    <lineage>
        <taxon>Eukaryota</taxon>
        <taxon>Viridiplantae</taxon>
        <taxon>Streptophyta</taxon>
        <taxon>Embryophyta</taxon>
        <taxon>Tracheophyta</taxon>
        <taxon>Spermatophyta</taxon>
        <taxon>Magnoliopsida</taxon>
        <taxon>eudicotyledons</taxon>
        <taxon>Gunneridae</taxon>
        <taxon>Pentapetalae</taxon>
        <taxon>asterids</taxon>
        <taxon>campanulids</taxon>
        <taxon>Aquifoliales</taxon>
        <taxon>Aquifoliaceae</taxon>
        <taxon>Ilex</taxon>
    </lineage>
</organism>
<dbReference type="PRINTS" id="PR00450">
    <property type="entry name" value="RECOVERIN"/>
</dbReference>
<evidence type="ECO:0000256" key="4">
    <source>
        <dbReference type="RuleBase" id="RU369080"/>
    </source>
</evidence>
<dbReference type="GO" id="GO:0016020">
    <property type="term" value="C:membrane"/>
    <property type="evidence" value="ECO:0007669"/>
    <property type="project" value="UniProtKB-SubCell"/>
</dbReference>
<keyword evidence="4" id="KW-0472">Membrane</keyword>
<dbReference type="SUPFAM" id="SSF47473">
    <property type="entry name" value="EF-hand"/>
    <property type="match status" value="1"/>
</dbReference>
<evidence type="ECO:0000259" key="5">
    <source>
        <dbReference type="PROSITE" id="PS50222"/>
    </source>
</evidence>
<dbReference type="PANTHER" id="PTHR23056">
    <property type="entry name" value="CALCINEURIN B"/>
    <property type="match status" value="1"/>
</dbReference>
<gene>
    <name evidence="6" type="ORF">ILEXP_LOCUS5274</name>
</gene>
<dbReference type="EMBL" id="CAUOFW020000865">
    <property type="protein sequence ID" value="CAK9138178.1"/>
    <property type="molecule type" value="Genomic_DNA"/>
</dbReference>
<comment type="subcellular location">
    <subcellularLocation>
        <location evidence="4">Membrane</location>
    </subcellularLocation>
</comment>
<evidence type="ECO:0000313" key="7">
    <source>
        <dbReference type="Proteomes" id="UP001642360"/>
    </source>
</evidence>
<dbReference type="InterPro" id="IPR018247">
    <property type="entry name" value="EF_Hand_1_Ca_BS"/>
</dbReference>
<keyword evidence="4" id="KW-0479">Metal-binding</keyword>
<feature type="domain" description="EF-hand" evidence="5">
    <location>
        <begin position="84"/>
        <end position="119"/>
    </location>
</feature>
<evidence type="ECO:0000256" key="1">
    <source>
        <dbReference type="ARBA" id="ARBA00022737"/>
    </source>
</evidence>
<protein>
    <recommendedName>
        <fullName evidence="4">Calcineurin B-like protein</fullName>
    </recommendedName>
</protein>
<keyword evidence="1 4" id="KW-0677">Repeat</keyword>
<keyword evidence="7" id="KW-1185">Reference proteome</keyword>
<dbReference type="InterPro" id="IPR045198">
    <property type="entry name" value="CNBL1-10"/>
</dbReference>
<evidence type="ECO:0000313" key="6">
    <source>
        <dbReference type="EMBL" id="CAK9138178.1"/>
    </source>
</evidence>
<evidence type="ECO:0000256" key="3">
    <source>
        <dbReference type="ARBA" id="ARBA00023774"/>
    </source>
</evidence>
<dbReference type="InterPro" id="IPR002048">
    <property type="entry name" value="EF_hand_dom"/>
</dbReference>
<dbReference type="AlphaFoldDB" id="A0ABC8R6F2"/>
<dbReference type="FunFam" id="1.10.238.10:FF:000073">
    <property type="entry name" value="calcineurin B-like protein 3"/>
    <property type="match status" value="1"/>
</dbReference>
<reference evidence="6 7" key="1">
    <citation type="submission" date="2024-02" db="EMBL/GenBank/DDBJ databases">
        <authorList>
            <person name="Vignale AGUSTIN F."/>
            <person name="Sosa J E."/>
            <person name="Modenutti C."/>
        </authorList>
    </citation>
    <scope>NUCLEOTIDE SEQUENCE [LARGE SCALE GENOMIC DNA]</scope>
</reference>
<evidence type="ECO:0000256" key="2">
    <source>
        <dbReference type="ARBA" id="ARBA00022837"/>
    </source>
</evidence>
<feature type="domain" description="EF-hand" evidence="5">
    <location>
        <begin position="40"/>
        <end position="75"/>
    </location>
</feature>
<comment type="similarity">
    <text evidence="3 4">Belongs to the calcineurin regulatory subunit family.</text>
</comment>
<dbReference type="Proteomes" id="UP001642360">
    <property type="component" value="Unassembled WGS sequence"/>
</dbReference>
<keyword evidence="2 4" id="KW-0106">Calcium</keyword>
<dbReference type="PROSITE" id="PS50222">
    <property type="entry name" value="EF_HAND_2"/>
    <property type="match status" value="2"/>
</dbReference>
<proteinExistence type="inferred from homology"/>